<dbReference type="EMBL" id="JBHLYR010000022">
    <property type="protein sequence ID" value="MFB9991693.1"/>
    <property type="molecule type" value="Genomic_DNA"/>
</dbReference>
<evidence type="ECO:0000256" key="1">
    <source>
        <dbReference type="SAM" id="Phobius"/>
    </source>
</evidence>
<keyword evidence="1" id="KW-1133">Transmembrane helix</keyword>
<evidence type="ECO:0000313" key="2">
    <source>
        <dbReference type="EMBL" id="MFB9991693.1"/>
    </source>
</evidence>
<feature type="transmembrane region" description="Helical" evidence="1">
    <location>
        <begin position="58"/>
        <end position="79"/>
    </location>
</feature>
<organism evidence="2 3">
    <name type="scientific">Deinococcus oregonensis</name>
    <dbReference type="NCBI Taxonomy" id="1805970"/>
    <lineage>
        <taxon>Bacteria</taxon>
        <taxon>Thermotogati</taxon>
        <taxon>Deinococcota</taxon>
        <taxon>Deinococci</taxon>
        <taxon>Deinococcales</taxon>
        <taxon>Deinococcaceae</taxon>
        <taxon>Deinococcus</taxon>
    </lineage>
</organism>
<dbReference type="Proteomes" id="UP001589733">
    <property type="component" value="Unassembled WGS sequence"/>
</dbReference>
<accession>A0ABV6AW11</accession>
<protein>
    <submittedName>
        <fullName evidence="2">Uncharacterized protein</fullName>
    </submittedName>
</protein>
<evidence type="ECO:0000313" key="3">
    <source>
        <dbReference type="Proteomes" id="UP001589733"/>
    </source>
</evidence>
<keyword evidence="1" id="KW-0812">Transmembrane</keyword>
<comment type="caution">
    <text evidence="2">The sequence shown here is derived from an EMBL/GenBank/DDBJ whole genome shotgun (WGS) entry which is preliminary data.</text>
</comment>
<reference evidence="2 3" key="1">
    <citation type="submission" date="2024-09" db="EMBL/GenBank/DDBJ databases">
        <authorList>
            <person name="Sun Q."/>
            <person name="Mori K."/>
        </authorList>
    </citation>
    <scope>NUCLEOTIDE SEQUENCE [LARGE SCALE GENOMIC DNA]</scope>
    <source>
        <strain evidence="2 3">JCM 13503</strain>
    </source>
</reference>
<keyword evidence="3" id="KW-1185">Reference proteome</keyword>
<gene>
    <name evidence="2" type="ORF">ACFFLM_06900</name>
</gene>
<dbReference type="RefSeq" id="WP_380007192.1">
    <property type="nucleotide sequence ID" value="NZ_JBHLYR010000022.1"/>
</dbReference>
<name>A0ABV6AW11_9DEIO</name>
<keyword evidence="1" id="KW-0472">Membrane</keyword>
<sequence>MSQPVRPEKVIVTQNAGARAPLTAGRIALYTGGGVLALAALGGAAVAVAGVALTTVTIAAFVVAVLAVIFLMPALLMGLNAARIKAKEGVARAMPLETLILQRGQFENLILAKGRQLSEANGHLADFERLINANRADMDAADVARWEGDLNMSREAFGRAQTHLDDLRADLVAFDRQIKKARIDTQLAQAKGNVASALQQANLSAEDQHVTESALSEIARRAGRNAELLDQALASGERTSRPSGNGGTA</sequence>
<proteinExistence type="predicted"/>
<feature type="transmembrane region" description="Helical" evidence="1">
    <location>
        <begin position="27"/>
        <end position="52"/>
    </location>
</feature>